<name>A0A7U1E1A1_ECOLX</name>
<protein>
    <submittedName>
        <fullName evidence="1">Uncharacterized protein</fullName>
    </submittedName>
</protein>
<proteinExistence type="predicted"/>
<geneLocation type="plasmid" evidence="1">
    <name>pESBL3171-IncF</name>
</geneLocation>
<dbReference type="EMBL" id="MW390526">
    <property type="protein sequence ID" value="QQZ46995.1"/>
    <property type="molecule type" value="Genomic_DNA"/>
</dbReference>
<organism evidence="1">
    <name type="scientific">Escherichia coli</name>
    <dbReference type="NCBI Taxonomy" id="562"/>
    <lineage>
        <taxon>Bacteria</taxon>
        <taxon>Pseudomonadati</taxon>
        <taxon>Pseudomonadota</taxon>
        <taxon>Gammaproteobacteria</taxon>
        <taxon>Enterobacterales</taxon>
        <taxon>Enterobacteriaceae</taxon>
        <taxon>Escherichia</taxon>
    </lineage>
</organism>
<reference evidence="1" key="1">
    <citation type="journal article" date="2021" name="Sci. Rep.">
        <title>Antibiotic resistance plasmid composition and architecture in Escherichia coli isolates from meat.</title>
        <authorList>
            <person name="Darphorn T.S."/>
            <person name="Bel K."/>
            <person name="Koenders-van Sint Anneland B.B."/>
            <person name="Brul S."/>
            <person name="Ter Kuile B.H."/>
        </authorList>
    </citation>
    <scope>NUCLEOTIDE SEQUENCE</scope>
    <source>
        <strain evidence="1">ESBL3171</strain>
    </source>
</reference>
<sequence>MAGGVAGGSFVLPPMPIDKVCSSYIFCFVALISNNFAVF</sequence>
<accession>A0A7U1E1A1</accession>
<dbReference type="AlphaFoldDB" id="A0A7U1E1A1"/>
<evidence type="ECO:0000313" key="1">
    <source>
        <dbReference type="EMBL" id="QQZ46995.1"/>
    </source>
</evidence>
<keyword evidence="1" id="KW-0614">Plasmid</keyword>